<feature type="transmembrane region" description="Helical" evidence="1">
    <location>
        <begin position="80"/>
        <end position="98"/>
    </location>
</feature>
<proteinExistence type="predicted"/>
<keyword evidence="3" id="KW-0645">Protease</keyword>
<dbReference type="Pfam" id="PF02517">
    <property type="entry name" value="Rce1-like"/>
    <property type="match status" value="1"/>
</dbReference>
<name>A0ABS1TGB3_9CLOT</name>
<evidence type="ECO:0000313" key="3">
    <source>
        <dbReference type="EMBL" id="MBL4936998.1"/>
    </source>
</evidence>
<feature type="transmembrane region" description="Helical" evidence="1">
    <location>
        <begin position="136"/>
        <end position="160"/>
    </location>
</feature>
<gene>
    <name evidence="3" type="ORF">JK636_14685</name>
</gene>
<dbReference type="Proteomes" id="UP000632377">
    <property type="component" value="Unassembled WGS sequence"/>
</dbReference>
<keyword evidence="1" id="KW-0812">Transmembrane</keyword>
<evidence type="ECO:0000313" key="4">
    <source>
        <dbReference type="Proteomes" id="UP000632377"/>
    </source>
</evidence>
<dbReference type="PANTHER" id="PTHR39430:SF1">
    <property type="entry name" value="PROTEASE"/>
    <property type="match status" value="1"/>
</dbReference>
<feature type="transmembrane region" description="Helical" evidence="1">
    <location>
        <begin position="214"/>
        <end position="233"/>
    </location>
</feature>
<keyword evidence="1" id="KW-1133">Transmembrane helix</keyword>
<keyword evidence="3" id="KW-0482">Metalloprotease</keyword>
<evidence type="ECO:0000256" key="1">
    <source>
        <dbReference type="SAM" id="Phobius"/>
    </source>
</evidence>
<dbReference type="InterPro" id="IPR003675">
    <property type="entry name" value="Rce1/LyrA-like_dom"/>
</dbReference>
<feature type="transmembrane region" description="Helical" evidence="1">
    <location>
        <begin position="7"/>
        <end position="32"/>
    </location>
</feature>
<feature type="transmembrane region" description="Helical" evidence="1">
    <location>
        <begin position="38"/>
        <end position="59"/>
    </location>
</feature>
<dbReference type="EMBL" id="JAESWC010000009">
    <property type="protein sequence ID" value="MBL4936998.1"/>
    <property type="molecule type" value="Genomic_DNA"/>
</dbReference>
<keyword evidence="3" id="KW-0378">Hydrolase</keyword>
<protein>
    <submittedName>
        <fullName evidence="3">CPBP family intramembrane metalloprotease</fullName>
    </submittedName>
</protein>
<reference evidence="3 4" key="1">
    <citation type="submission" date="2021-01" db="EMBL/GenBank/DDBJ databases">
        <title>Genome public.</title>
        <authorList>
            <person name="Liu C."/>
            <person name="Sun Q."/>
        </authorList>
    </citation>
    <scope>NUCLEOTIDE SEQUENCE [LARGE SCALE GENOMIC DNA]</scope>
    <source>
        <strain evidence="3 4">YIM B02515</strain>
    </source>
</reference>
<feature type="transmembrane region" description="Helical" evidence="1">
    <location>
        <begin position="166"/>
        <end position="185"/>
    </location>
</feature>
<keyword evidence="4" id="KW-1185">Reference proteome</keyword>
<sequence>MQKTKPVLLSIVWTIVLLIFPVVSGVIVTVFKMNQVEIFLAQGCFMLISLIIPMVYICKKKINLKEIGLRKMEPGSIGKTLFFIPIVISELPLILVGVDFKGFTYVSVLIFFTLAVGISEELYFRGIILKLLKDNFSVKQTIVISALVFGVGHFASILAGKSIVEVLLQIINAIVFGIIAAEIVIHTKSLFSVIIWHFLFDFVNHISLVASSSGYIAIGFQELIMIIYVLYLWNKVSIENVQIDKHVSDRLRE</sequence>
<evidence type="ECO:0000259" key="2">
    <source>
        <dbReference type="Pfam" id="PF02517"/>
    </source>
</evidence>
<dbReference type="PANTHER" id="PTHR39430">
    <property type="entry name" value="MEMBRANE-ASSOCIATED PROTEASE-RELATED"/>
    <property type="match status" value="1"/>
</dbReference>
<accession>A0ABS1TGB3</accession>
<feature type="transmembrane region" description="Helical" evidence="1">
    <location>
        <begin position="104"/>
        <end position="124"/>
    </location>
</feature>
<organism evidence="3 4">
    <name type="scientific">Clostridium rhizosphaerae</name>
    <dbReference type="NCBI Taxonomy" id="2803861"/>
    <lineage>
        <taxon>Bacteria</taxon>
        <taxon>Bacillati</taxon>
        <taxon>Bacillota</taxon>
        <taxon>Clostridia</taxon>
        <taxon>Eubacteriales</taxon>
        <taxon>Clostridiaceae</taxon>
        <taxon>Clostridium</taxon>
    </lineage>
</organism>
<feature type="transmembrane region" description="Helical" evidence="1">
    <location>
        <begin position="190"/>
        <end position="208"/>
    </location>
</feature>
<feature type="domain" description="CAAX prenyl protease 2/Lysostaphin resistance protein A-like" evidence="2">
    <location>
        <begin position="105"/>
        <end position="203"/>
    </location>
</feature>
<keyword evidence="1" id="KW-0472">Membrane</keyword>
<comment type="caution">
    <text evidence="3">The sequence shown here is derived from an EMBL/GenBank/DDBJ whole genome shotgun (WGS) entry which is preliminary data.</text>
</comment>
<dbReference type="GO" id="GO:0008237">
    <property type="term" value="F:metallopeptidase activity"/>
    <property type="evidence" value="ECO:0007669"/>
    <property type="project" value="UniProtKB-KW"/>
</dbReference>
<dbReference type="RefSeq" id="WP_202749755.1">
    <property type="nucleotide sequence ID" value="NZ_JAESWC010000009.1"/>
</dbReference>